<protein>
    <submittedName>
        <fullName evidence="4">Relaxase/mobilization nuclease family protein</fullName>
    </submittedName>
</protein>
<reference evidence="5" key="1">
    <citation type="submission" date="2015-02" db="EMBL/GenBank/DDBJ databases">
        <authorList>
            <person name="Chooi Y.-H."/>
        </authorList>
    </citation>
    <scope>NUCLEOTIDE SEQUENCE [LARGE SCALE GENOMIC DNA]</scope>
    <source>
        <strain evidence="5">strain Y</strain>
    </source>
</reference>
<dbReference type="RefSeq" id="WP_046476661.1">
    <property type="nucleotide sequence ID" value="NZ_LN829118.1"/>
</dbReference>
<dbReference type="InterPro" id="IPR054462">
    <property type="entry name" value="TraI_M"/>
</dbReference>
<dbReference type="EMBL" id="LN829119">
    <property type="protein sequence ID" value="CPR16263.1"/>
    <property type="molecule type" value="Genomic_DNA"/>
</dbReference>
<dbReference type="AlphaFoldDB" id="A0A0D6JC57"/>
<dbReference type="Proteomes" id="UP000033187">
    <property type="component" value="Chromosome 1"/>
</dbReference>
<evidence type="ECO:0000259" key="2">
    <source>
        <dbReference type="Pfam" id="PF03432"/>
    </source>
</evidence>
<dbReference type="KEGG" id="fiy:BN1229_v1_0731"/>
<evidence type="ECO:0000313" key="5">
    <source>
        <dbReference type="Proteomes" id="UP000033187"/>
    </source>
</evidence>
<dbReference type="OrthoDB" id="279005at2"/>
<name>A0A0D6JC57_9HYPH</name>
<dbReference type="KEGG" id="fil:BN1229_v1_0727"/>
<accession>A0A0D6JC57</accession>
<gene>
    <name evidence="4" type="ORF">YBN1229_v1_0731</name>
</gene>
<evidence type="ECO:0000256" key="1">
    <source>
        <dbReference type="SAM" id="MobiDB-lite"/>
    </source>
</evidence>
<feature type="domain" description="TraI-like middle" evidence="3">
    <location>
        <begin position="212"/>
        <end position="274"/>
    </location>
</feature>
<dbReference type="Pfam" id="PF22863">
    <property type="entry name" value="TraI_middle"/>
    <property type="match status" value="1"/>
</dbReference>
<feature type="domain" description="MobA/VirD2-like nuclease" evidence="2">
    <location>
        <begin position="40"/>
        <end position="164"/>
    </location>
</feature>
<sequence>MIGKIPKAGRGFKGITSYLLNGPRTPEPENGRTDERAFAKKDRVLWVDTHNLITRDPKQAMRIMRATANKSRRCKSPVYHFVISWTPEENPSEDLKRRIVADTCADLGLADHQRIVIAHDDTRHAHVHVVINRVHPDTTKAWNRQQDWVRLETSLARQAKAHGLLFVPGRHNSKELSQQPRDARDPEYQLTRRKRQPSPPKKWSLKTIAAERRRIIALFTVARSWDELGSALAANGLRLEGKGQGHVIRDANGEVKLSQFSKDIRVAKLEQKFNAPWRGSIGAIKEPAPTLAKNTRRSVDRKTNQIGQPANAIERPTTHPQKYPVPDNAHTDSNIDYITHISESSNRRSLQTIKKRKRRKQDMR</sequence>
<feature type="region of interest" description="Disordered" evidence="1">
    <location>
        <begin position="291"/>
        <end position="364"/>
    </location>
</feature>
<feature type="region of interest" description="Disordered" evidence="1">
    <location>
        <begin position="167"/>
        <end position="205"/>
    </location>
</feature>
<evidence type="ECO:0000259" key="3">
    <source>
        <dbReference type="Pfam" id="PF22863"/>
    </source>
</evidence>
<dbReference type="InterPro" id="IPR005094">
    <property type="entry name" value="Endonuclease_MobA/VirD2"/>
</dbReference>
<feature type="compositionally biased region" description="Polar residues" evidence="1">
    <location>
        <begin position="331"/>
        <end position="352"/>
    </location>
</feature>
<keyword evidence="5" id="KW-1185">Reference proteome</keyword>
<proteinExistence type="predicted"/>
<organism evidence="4 5">
    <name type="scientific">Candidatus Filomicrobium marinum</name>
    <dbReference type="NCBI Taxonomy" id="1608628"/>
    <lineage>
        <taxon>Bacteria</taxon>
        <taxon>Pseudomonadati</taxon>
        <taxon>Pseudomonadota</taxon>
        <taxon>Alphaproteobacteria</taxon>
        <taxon>Hyphomicrobiales</taxon>
        <taxon>Hyphomicrobiaceae</taxon>
        <taxon>Filomicrobium</taxon>
    </lineage>
</organism>
<feature type="compositionally biased region" description="Basic residues" evidence="1">
    <location>
        <begin position="353"/>
        <end position="364"/>
    </location>
</feature>
<evidence type="ECO:0000313" key="4">
    <source>
        <dbReference type="EMBL" id="CPR16263.1"/>
    </source>
</evidence>
<dbReference type="Pfam" id="PF03432">
    <property type="entry name" value="Relaxase"/>
    <property type="match status" value="1"/>
</dbReference>